<evidence type="ECO:0000259" key="2">
    <source>
        <dbReference type="PROSITE" id="PS51068"/>
    </source>
</evidence>
<dbReference type="PANTHER" id="PTHR42697">
    <property type="entry name" value="ENDONUCLEASE 8"/>
    <property type="match status" value="1"/>
</dbReference>
<sequence length="146" mass="15951">MPEGHVIHRLADAVTDTFADRSVAVSSPQGRFDVSSLVGVPIERGEAVGKHLFIDFADGQVVHIHLGLIGKFHFEPHAEPWGEVRLRITDGVTDADLRGPQWCRIITTPRRTRWSPPAGPTRSAPTRTRTGATRGCDAPASRSPRC</sequence>
<protein>
    <recommendedName>
        <fullName evidence="2">Formamidopyrimidine-DNA glycosylase catalytic domain-containing protein</fullName>
    </recommendedName>
</protein>
<feature type="region of interest" description="Disordered" evidence="1">
    <location>
        <begin position="110"/>
        <end position="146"/>
    </location>
</feature>
<dbReference type="STRING" id="1332264.BW730_02240"/>
<dbReference type="GO" id="GO:0003906">
    <property type="term" value="F:DNA-(apurinic or apyrimidinic site) endonuclease activity"/>
    <property type="evidence" value="ECO:0007669"/>
    <property type="project" value="InterPro"/>
</dbReference>
<proteinExistence type="predicted"/>
<dbReference type="SMART" id="SM00898">
    <property type="entry name" value="Fapy_DNA_glyco"/>
    <property type="match status" value="1"/>
</dbReference>
<accession>A0A1Q2CKG0</accession>
<dbReference type="GO" id="GO:0008270">
    <property type="term" value="F:zinc ion binding"/>
    <property type="evidence" value="ECO:0007669"/>
    <property type="project" value="InterPro"/>
</dbReference>
<dbReference type="KEGG" id="tes:BW730_02240"/>
<keyword evidence="4" id="KW-1185">Reference proteome</keyword>
<dbReference type="AlphaFoldDB" id="A0A1Q2CKG0"/>
<dbReference type="InterPro" id="IPR012319">
    <property type="entry name" value="FPG_cat"/>
</dbReference>
<dbReference type="Proteomes" id="UP000188145">
    <property type="component" value="Chromosome"/>
</dbReference>
<feature type="compositionally biased region" description="Low complexity" evidence="1">
    <location>
        <begin position="120"/>
        <end position="135"/>
    </location>
</feature>
<evidence type="ECO:0000313" key="3">
    <source>
        <dbReference type="EMBL" id="AQP46535.1"/>
    </source>
</evidence>
<name>A0A1Q2CKG0_9ACTN</name>
<dbReference type="PROSITE" id="PS51068">
    <property type="entry name" value="FPG_CAT"/>
    <property type="match status" value="1"/>
</dbReference>
<reference evidence="4" key="1">
    <citation type="submission" date="2017-02" db="EMBL/GenBank/DDBJ databases">
        <title>Tessaracoccus aquaemaris sp. nov., isolated from the intestine of a Korean rockfish, Sebastes schlegelii, in a marine aquaculture pond.</title>
        <authorList>
            <person name="Tak E.J."/>
            <person name="Bae J.-W."/>
        </authorList>
    </citation>
    <scope>NUCLEOTIDE SEQUENCE [LARGE SCALE GENOMIC DNA]</scope>
    <source>
        <strain evidence="4">NSG39</strain>
    </source>
</reference>
<evidence type="ECO:0000313" key="4">
    <source>
        <dbReference type="Proteomes" id="UP000188145"/>
    </source>
</evidence>
<dbReference type="CDD" id="cd08970">
    <property type="entry name" value="AcNei1_N"/>
    <property type="match status" value="1"/>
</dbReference>
<dbReference type="InterPro" id="IPR035937">
    <property type="entry name" value="FPG_N"/>
</dbReference>
<organism evidence="3 4">
    <name type="scientific">Tessaracoccus aquimaris</name>
    <dbReference type="NCBI Taxonomy" id="1332264"/>
    <lineage>
        <taxon>Bacteria</taxon>
        <taxon>Bacillati</taxon>
        <taxon>Actinomycetota</taxon>
        <taxon>Actinomycetes</taxon>
        <taxon>Propionibacteriales</taxon>
        <taxon>Propionibacteriaceae</taxon>
        <taxon>Tessaracoccus</taxon>
    </lineage>
</organism>
<feature type="domain" description="Formamidopyrimidine-DNA glycosylase catalytic" evidence="2">
    <location>
        <begin position="2"/>
        <end position="95"/>
    </location>
</feature>
<dbReference type="PANTHER" id="PTHR42697:SF3">
    <property type="entry name" value="ENDONUCLEASE 8 1"/>
    <property type="match status" value="1"/>
</dbReference>
<dbReference type="SUPFAM" id="SSF81624">
    <property type="entry name" value="N-terminal domain of MutM-like DNA repair proteins"/>
    <property type="match status" value="1"/>
</dbReference>
<dbReference type="Gene3D" id="3.20.190.10">
    <property type="entry name" value="MutM-like, N-terminal"/>
    <property type="match status" value="1"/>
</dbReference>
<evidence type="ECO:0000256" key="1">
    <source>
        <dbReference type="SAM" id="MobiDB-lite"/>
    </source>
</evidence>
<gene>
    <name evidence="3" type="ORF">BW730_02240</name>
</gene>
<dbReference type="GO" id="GO:0006284">
    <property type="term" value="P:base-excision repair"/>
    <property type="evidence" value="ECO:0007669"/>
    <property type="project" value="InterPro"/>
</dbReference>
<dbReference type="Pfam" id="PF01149">
    <property type="entry name" value="Fapy_DNA_glyco"/>
    <property type="match status" value="1"/>
</dbReference>
<dbReference type="GO" id="GO:0000703">
    <property type="term" value="F:oxidized pyrimidine nucleobase lesion DNA N-glycosylase activity"/>
    <property type="evidence" value="ECO:0007669"/>
    <property type="project" value="TreeGrafter"/>
</dbReference>
<dbReference type="EMBL" id="CP019606">
    <property type="protein sequence ID" value="AQP46535.1"/>
    <property type="molecule type" value="Genomic_DNA"/>
</dbReference>